<dbReference type="Proteomes" id="UP000681610">
    <property type="component" value="Unassembled WGS sequence"/>
</dbReference>
<keyword evidence="4" id="KW-1185">Reference proteome</keyword>
<evidence type="ECO:0000256" key="2">
    <source>
        <dbReference type="SAM" id="Phobius"/>
    </source>
</evidence>
<dbReference type="RefSeq" id="WP_208058135.1">
    <property type="nucleotide sequence ID" value="NZ_JAGDYP010000002.1"/>
</dbReference>
<dbReference type="EMBL" id="JAGDYP010000002">
    <property type="protein sequence ID" value="MBO1883441.1"/>
    <property type="molecule type" value="Genomic_DNA"/>
</dbReference>
<evidence type="ECO:0000313" key="3">
    <source>
        <dbReference type="EMBL" id="MBO1883441.1"/>
    </source>
</evidence>
<name>A0ABS3PVT9_9FLAO</name>
<gene>
    <name evidence="3" type="ORF">J4N46_03130</name>
</gene>
<evidence type="ECO:0000256" key="1">
    <source>
        <dbReference type="SAM" id="MobiDB-lite"/>
    </source>
</evidence>
<feature type="region of interest" description="Disordered" evidence="1">
    <location>
        <begin position="1"/>
        <end position="26"/>
    </location>
</feature>
<feature type="transmembrane region" description="Helical" evidence="2">
    <location>
        <begin position="39"/>
        <end position="63"/>
    </location>
</feature>
<feature type="transmembrane region" description="Helical" evidence="2">
    <location>
        <begin position="75"/>
        <end position="101"/>
    </location>
</feature>
<accession>A0ABS3PVT9</accession>
<comment type="caution">
    <text evidence="3">The sequence shown here is derived from an EMBL/GenBank/DDBJ whole genome shotgun (WGS) entry which is preliminary data.</text>
</comment>
<keyword evidence="2" id="KW-0472">Membrane</keyword>
<sequence>MSYSKDYKTSERIDEAKNKNTNSPKETQSIGFLYRHRGLFWLGGAIIISSVIIMIFGMTAVVYPQMLESPSMLFFILFVLTFYITTFGSVAFIILCIIYYLKDKNND</sequence>
<feature type="compositionally biased region" description="Basic and acidic residues" evidence="1">
    <location>
        <begin position="1"/>
        <end position="18"/>
    </location>
</feature>
<keyword evidence="2" id="KW-0812">Transmembrane</keyword>
<evidence type="ECO:0000313" key="4">
    <source>
        <dbReference type="Proteomes" id="UP000681610"/>
    </source>
</evidence>
<reference evidence="3 4" key="1">
    <citation type="submission" date="2021-03" db="EMBL/GenBank/DDBJ databases">
        <title>Isolation and description of Capnocytophaga bilenii sp. nov., a novel Capnocytophaga species, isolated from a gingivitis subject.</title>
        <authorList>
            <person name="Antezack A."/>
            <person name="Monnet-Corti V."/>
            <person name="La Scola B."/>
        </authorList>
    </citation>
    <scope>NUCLEOTIDE SEQUENCE [LARGE SCALE GENOMIC DNA]</scope>
    <source>
        <strain evidence="3 4">Marseille-Q4570</strain>
    </source>
</reference>
<organism evidence="3 4">
    <name type="scientific">Capnocytophaga bilenii</name>
    <dbReference type="NCBI Taxonomy" id="2819369"/>
    <lineage>
        <taxon>Bacteria</taxon>
        <taxon>Pseudomonadati</taxon>
        <taxon>Bacteroidota</taxon>
        <taxon>Flavobacteriia</taxon>
        <taxon>Flavobacteriales</taxon>
        <taxon>Flavobacteriaceae</taxon>
        <taxon>Capnocytophaga</taxon>
    </lineage>
</organism>
<protein>
    <submittedName>
        <fullName evidence="3">Uncharacterized protein</fullName>
    </submittedName>
</protein>
<proteinExistence type="predicted"/>
<keyword evidence="2" id="KW-1133">Transmembrane helix</keyword>